<dbReference type="GeneID" id="16995688"/>
<dbReference type="STRING" id="280699.M1V601"/>
<comment type="catalytic activity">
    <reaction evidence="9">
        <text>L-threonyl-[protein] + ATP = O-phospho-L-threonyl-[protein] + ADP + H(+)</text>
        <dbReference type="Rhea" id="RHEA:46608"/>
        <dbReference type="Rhea" id="RHEA-COMP:11060"/>
        <dbReference type="Rhea" id="RHEA-COMP:11605"/>
        <dbReference type="ChEBI" id="CHEBI:15378"/>
        <dbReference type="ChEBI" id="CHEBI:30013"/>
        <dbReference type="ChEBI" id="CHEBI:30616"/>
        <dbReference type="ChEBI" id="CHEBI:61977"/>
        <dbReference type="ChEBI" id="CHEBI:456216"/>
        <dbReference type="EC" id="2.7.11.1"/>
    </reaction>
</comment>
<proteinExistence type="predicted"/>
<keyword evidence="5" id="KW-0808">Transferase</keyword>
<dbReference type="GO" id="GO:0005524">
    <property type="term" value="F:ATP binding"/>
    <property type="evidence" value="ECO:0007669"/>
    <property type="project" value="UniProtKB-UniRule"/>
</dbReference>
<feature type="region of interest" description="Disordered" evidence="12">
    <location>
        <begin position="501"/>
        <end position="638"/>
    </location>
</feature>
<evidence type="ECO:0000256" key="9">
    <source>
        <dbReference type="ARBA" id="ARBA00047899"/>
    </source>
</evidence>
<name>M1V601_CYAM1</name>
<dbReference type="PROSITE" id="PS00107">
    <property type="entry name" value="PROTEIN_KINASE_ATP"/>
    <property type="match status" value="1"/>
</dbReference>
<feature type="region of interest" description="Disordered" evidence="12">
    <location>
        <begin position="396"/>
        <end position="477"/>
    </location>
</feature>
<dbReference type="EMBL" id="AP006497">
    <property type="protein sequence ID" value="BAM81560.1"/>
    <property type="molecule type" value="Genomic_DNA"/>
</dbReference>
<keyword evidence="8 11" id="KW-0067">ATP-binding</keyword>
<evidence type="ECO:0000313" key="15">
    <source>
        <dbReference type="Proteomes" id="UP000007014"/>
    </source>
</evidence>
<dbReference type="GO" id="GO:0035556">
    <property type="term" value="P:intracellular signal transduction"/>
    <property type="evidence" value="ECO:0007669"/>
    <property type="project" value="TreeGrafter"/>
</dbReference>
<evidence type="ECO:0000256" key="7">
    <source>
        <dbReference type="ARBA" id="ARBA00022777"/>
    </source>
</evidence>
<sequence length="638" mass="69069">MSSSSAELFVRDQAEEDGASSQGANVATRSIPRAHAGMSLGPMIGPYSLGRTLGVGSTGKVKLGVHVETGELVAIKVIRKEFIERKESLKKKMQREIAVMKLCDHPNVLRLLEVFETNTHLFLVTEYADGGELFDYLVKRGSLEPDEARLFFRQIIEGVDYCHQRYIVHRDLKPENLLLDKEHRIKIADFGMASMLPPGSMLETSCGSPHYAAPEIISGEMYSGFESDVWSCGVILYALVTGKLPFDDDNLQRLLQKVRCGLYHLPSYLPPQLRSLIHCMLTVDPKRRITVEGIKAHPWYLGKGEKGSGPHHSQSTASDGATAEGADARESRTIPQSLEPAAPLYREPVLDPVPAILQSLVDLGWGDSDSLRAILASEQPSLERVFYRQLEIREREMKQQSANDSDEGESGTPSPRAGSAAEKAADMSSAIAALSNAEATSAVRTRTRRPQWFPPEWSNATDVPAGAGGGGGGGAPVQAADQTNDIQHRLAQTHIGAEDATKAAASTEAGNAGVLWERPTVASAPQRIPRGTGTHHGAHEKESISGDTGEQPSDGAEAQNADEDMFLADLSGPKKNWFDSLGRYFYSRQRRRSRGPPSSHSQSTDQTPKNPTTSSSDNGSTATEQSADTPVSAAHLSS</sequence>
<dbReference type="PANTHER" id="PTHR24346:SF110">
    <property type="entry name" value="NON-SPECIFIC SERINE_THREONINE PROTEIN KINASE"/>
    <property type="match status" value="1"/>
</dbReference>
<dbReference type="OMA" id="AHMERSS"/>
<dbReference type="CDD" id="cd14081">
    <property type="entry name" value="STKc_BRSK1_2"/>
    <property type="match status" value="1"/>
</dbReference>
<feature type="binding site" evidence="11">
    <location>
        <position position="80"/>
    </location>
    <ligand>
        <name>ATP</name>
        <dbReference type="ChEBI" id="CHEBI:30616"/>
    </ligand>
</feature>
<evidence type="ECO:0000256" key="8">
    <source>
        <dbReference type="ARBA" id="ARBA00022840"/>
    </source>
</evidence>
<keyword evidence="4" id="KW-0723">Serine/threonine-protein kinase</keyword>
<evidence type="ECO:0000313" key="14">
    <source>
        <dbReference type="EMBL" id="BAM81560.1"/>
    </source>
</evidence>
<dbReference type="RefSeq" id="XP_005537596.1">
    <property type="nucleotide sequence ID" value="XM_005537539.1"/>
</dbReference>
<feature type="region of interest" description="Disordered" evidence="12">
    <location>
        <begin position="1"/>
        <end position="26"/>
    </location>
</feature>
<dbReference type="GO" id="GO:0004674">
    <property type="term" value="F:protein serine/threonine kinase activity"/>
    <property type="evidence" value="ECO:0007669"/>
    <property type="project" value="UniProtKB-KW"/>
</dbReference>
<dbReference type="Pfam" id="PF00069">
    <property type="entry name" value="Pkinase"/>
    <property type="match status" value="1"/>
</dbReference>
<reference evidence="14 15" key="2">
    <citation type="journal article" date="2007" name="BMC Biol.">
        <title>A 100%-complete sequence reveals unusually simple genomic features in the hot-spring red alga Cyanidioschyzon merolae.</title>
        <authorList>
            <person name="Nozaki H."/>
            <person name="Takano H."/>
            <person name="Misumi O."/>
            <person name="Terasawa K."/>
            <person name="Matsuzaki M."/>
            <person name="Maruyama S."/>
            <person name="Nishida K."/>
            <person name="Yagisawa F."/>
            <person name="Yoshida Y."/>
            <person name="Fujiwara T."/>
            <person name="Takio S."/>
            <person name="Tamura K."/>
            <person name="Chung S.J."/>
            <person name="Nakamura S."/>
            <person name="Kuroiwa H."/>
            <person name="Tanaka K."/>
            <person name="Sato N."/>
            <person name="Kuroiwa T."/>
        </authorList>
    </citation>
    <scope>NUCLEOTIDE SEQUENCE [LARGE SCALE GENOMIC DNA]</scope>
    <source>
        <strain evidence="14 15">10D</strain>
    </source>
</reference>
<dbReference type="InterPro" id="IPR011009">
    <property type="entry name" value="Kinase-like_dom_sf"/>
</dbReference>
<feature type="region of interest" description="Disordered" evidence="12">
    <location>
        <begin position="302"/>
        <end position="340"/>
    </location>
</feature>
<dbReference type="SUPFAM" id="SSF56112">
    <property type="entry name" value="Protein kinase-like (PK-like)"/>
    <property type="match status" value="1"/>
</dbReference>
<evidence type="ECO:0000256" key="10">
    <source>
        <dbReference type="ARBA" id="ARBA00048679"/>
    </source>
</evidence>
<dbReference type="FunFam" id="3.30.200.20:FF:000003">
    <property type="entry name" value="Non-specific serine/threonine protein kinase"/>
    <property type="match status" value="1"/>
</dbReference>
<dbReference type="Gene3D" id="1.10.510.10">
    <property type="entry name" value="Transferase(Phosphotransferase) domain 1"/>
    <property type="match status" value="1"/>
</dbReference>
<comment type="subcellular location">
    <subcellularLocation>
        <location evidence="1">Cytoplasm</location>
    </subcellularLocation>
</comment>
<dbReference type="GO" id="GO:0005737">
    <property type="term" value="C:cytoplasm"/>
    <property type="evidence" value="ECO:0007669"/>
    <property type="project" value="UniProtKB-SubCell"/>
</dbReference>
<accession>M1V601</accession>
<gene>
    <name evidence="14" type="ORF">CYME_CMO207C</name>
</gene>
<reference evidence="14 15" key="1">
    <citation type="journal article" date="2004" name="Nature">
        <title>Genome sequence of the ultrasmall unicellular red alga Cyanidioschyzon merolae 10D.</title>
        <authorList>
            <person name="Matsuzaki M."/>
            <person name="Misumi O."/>
            <person name="Shin-i T."/>
            <person name="Maruyama S."/>
            <person name="Takahara M."/>
            <person name="Miyagishima S."/>
            <person name="Mori T."/>
            <person name="Nishida K."/>
            <person name="Yagisawa F."/>
            <person name="Nishida K."/>
            <person name="Yoshida Y."/>
            <person name="Nishimura Y."/>
            <person name="Nakao S."/>
            <person name="Kobayashi T."/>
            <person name="Momoyama Y."/>
            <person name="Higashiyama T."/>
            <person name="Minoda A."/>
            <person name="Sano M."/>
            <person name="Nomoto H."/>
            <person name="Oishi K."/>
            <person name="Hayashi H."/>
            <person name="Ohta F."/>
            <person name="Nishizaka S."/>
            <person name="Haga S."/>
            <person name="Miura S."/>
            <person name="Morishita T."/>
            <person name="Kabeya Y."/>
            <person name="Terasawa K."/>
            <person name="Suzuki Y."/>
            <person name="Ishii Y."/>
            <person name="Asakawa S."/>
            <person name="Takano H."/>
            <person name="Ohta N."/>
            <person name="Kuroiwa H."/>
            <person name="Tanaka K."/>
            <person name="Shimizu N."/>
            <person name="Sugano S."/>
            <person name="Sato N."/>
            <person name="Nozaki H."/>
            <person name="Ogasawara N."/>
            <person name="Kohara Y."/>
            <person name="Kuroiwa T."/>
        </authorList>
    </citation>
    <scope>NUCLEOTIDE SEQUENCE [LARGE SCALE GENOMIC DNA]</scope>
    <source>
        <strain evidence="14 15">10D</strain>
    </source>
</reference>
<evidence type="ECO:0000256" key="6">
    <source>
        <dbReference type="ARBA" id="ARBA00022741"/>
    </source>
</evidence>
<organism evidence="14 15">
    <name type="scientific">Cyanidioschyzon merolae (strain NIES-3377 / 10D)</name>
    <name type="common">Unicellular red alga</name>
    <dbReference type="NCBI Taxonomy" id="280699"/>
    <lineage>
        <taxon>Eukaryota</taxon>
        <taxon>Rhodophyta</taxon>
        <taxon>Bangiophyceae</taxon>
        <taxon>Cyanidiales</taxon>
        <taxon>Cyanidiaceae</taxon>
        <taxon>Cyanidioschyzon</taxon>
    </lineage>
</organism>
<dbReference type="SMART" id="SM00220">
    <property type="entry name" value="S_TKc"/>
    <property type="match status" value="1"/>
</dbReference>
<evidence type="ECO:0000259" key="13">
    <source>
        <dbReference type="PROSITE" id="PS50011"/>
    </source>
</evidence>
<dbReference type="AlphaFoldDB" id="M1V601"/>
<keyword evidence="6 11" id="KW-0547">Nucleotide-binding</keyword>
<dbReference type="OrthoDB" id="193931at2759"/>
<keyword evidence="3" id="KW-0963">Cytoplasm</keyword>
<evidence type="ECO:0000256" key="5">
    <source>
        <dbReference type="ARBA" id="ARBA00022679"/>
    </source>
</evidence>
<dbReference type="HOGENOM" id="CLU_429213_0_0_1"/>
<dbReference type="FunFam" id="1.10.510.10:FF:001222">
    <property type="entry name" value="Serine/threonine-protein kinase ppk25"/>
    <property type="match status" value="1"/>
</dbReference>
<feature type="compositionally biased region" description="Gly residues" evidence="12">
    <location>
        <begin position="466"/>
        <end position="475"/>
    </location>
</feature>
<evidence type="ECO:0000256" key="2">
    <source>
        <dbReference type="ARBA" id="ARBA00012513"/>
    </source>
</evidence>
<dbReference type="PROSITE" id="PS00108">
    <property type="entry name" value="PROTEIN_KINASE_ST"/>
    <property type="match status" value="1"/>
</dbReference>
<evidence type="ECO:0000256" key="3">
    <source>
        <dbReference type="ARBA" id="ARBA00022490"/>
    </source>
</evidence>
<dbReference type="PROSITE" id="PS50011">
    <property type="entry name" value="PROTEIN_KINASE_DOM"/>
    <property type="match status" value="1"/>
</dbReference>
<dbReference type="Gramene" id="CMO207CT">
    <property type="protein sequence ID" value="CMO207CT"/>
    <property type="gene ID" value="CMO207C"/>
</dbReference>
<comment type="catalytic activity">
    <reaction evidence="10">
        <text>L-seryl-[protein] + ATP = O-phospho-L-seryl-[protein] + ADP + H(+)</text>
        <dbReference type="Rhea" id="RHEA:17989"/>
        <dbReference type="Rhea" id="RHEA-COMP:9863"/>
        <dbReference type="Rhea" id="RHEA-COMP:11604"/>
        <dbReference type="ChEBI" id="CHEBI:15378"/>
        <dbReference type="ChEBI" id="CHEBI:29999"/>
        <dbReference type="ChEBI" id="CHEBI:30616"/>
        <dbReference type="ChEBI" id="CHEBI:83421"/>
        <dbReference type="ChEBI" id="CHEBI:456216"/>
        <dbReference type="EC" id="2.7.11.1"/>
    </reaction>
</comment>
<evidence type="ECO:0000256" key="11">
    <source>
        <dbReference type="PROSITE-ProRule" id="PRU10141"/>
    </source>
</evidence>
<evidence type="ECO:0000256" key="4">
    <source>
        <dbReference type="ARBA" id="ARBA00022527"/>
    </source>
</evidence>
<dbReference type="InterPro" id="IPR008271">
    <property type="entry name" value="Ser/Thr_kinase_AS"/>
</dbReference>
<dbReference type="SMR" id="M1V601"/>
<dbReference type="EC" id="2.7.11.1" evidence="2"/>
<feature type="compositionally biased region" description="Polar residues" evidence="12">
    <location>
        <begin position="604"/>
        <end position="638"/>
    </location>
</feature>
<keyword evidence="7" id="KW-0418">Kinase</keyword>
<protein>
    <recommendedName>
        <fullName evidence="2">non-specific serine/threonine protein kinase</fullName>
        <ecNumber evidence="2">2.7.11.1</ecNumber>
    </recommendedName>
</protein>
<dbReference type="KEGG" id="cme:CYME_CMO207C"/>
<evidence type="ECO:0000256" key="1">
    <source>
        <dbReference type="ARBA" id="ARBA00004496"/>
    </source>
</evidence>
<keyword evidence="15" id="KW-1185">Reference proteome</keyword>
<dbReference type="eggNOG" id="KOG0588">
    <property type="taxonomic scope" value="Eukaryota"/>
</dbReference>
<dbReference type="InterPro" id="IPR017441">
    <property type="entry name" value="Protein_kinase_ATP_BS"/>
</dbReference>
<dbReference type="InterPro" id="IPR000719">
    <property type="entry name" value="Prot_kinase_dom"/>
</dbReference>
<dbReference type="Proteomes" id="UP000007014">
    <property type="component" value="Chromosome 15"/>
</dbReference>
<evidence type="ECO:0000256" key="12">
    <source>
        <dbReference type="SAM" id="MobiDB-lite"/>
    </source>
</evidence>
<dbReference type="PANTHER" id="PTHR24346">
    <property type="entry name" value="MAP/MICROTUBULE AFFINITY-REGULATING KINASE"/>
    <property type="match status" value="1"/>
</dbReference>
<feature type="domain" description="Protein kinase" evidence="13">
    <location>
        <begin position="47"/>
        <end position="300"/>
    </location>
</feature>